<evidence type="ECO:0000313" key="3">
    <source>
        <dbReference type="Proteomes" id="UP000309340"/>
    </source>
</evidence>
<keyword evidence="1" id="KW-0472">Membrane</keyword>
<evidence type="ECO:0000313" key="2">
    <source>
        <dbReference type="EMBL" id="TKA81391.1"/>
    </source>
</evidence>
<sequence length="122" mass="14128">MPPPDVPFRLLLEAAVLVFLFHALIWHAIRAFPIYLVIRWSNLPQSLGRHGRRTDIFFNWSDFKRWLIMRLVEAALYGACVVVWLQEAMLVLGMFEAGSRGAGEAECQRMVDEIEEMVARRP</sequence>
<name>A0A4U0XXJ4_9PEZI</name>
<dbReference type="Proteomes" id="UP000309340">
    <property type="component" value="Unassembled WGS sequence"/>
</dbReference>
<comment type="caution">
    <text evidence="2">The sequence shown here is derived from an EMBL/GenBank/DDBJ whole genome shotgun (WGS) entry which is preliminary data.</text>
</comment>
<dbReference type="AlphaFoldDB" id="A0A4U0XXJ4"/>
<gene>
    <name evidence="2" type="ORF">B0A55_02062</name>
</gene>
<feature type="transmembrane region" description="Helical" evidence="1">
    <location>
        <begin position="6"/>
        <end position="29"/>
    </location>
</feature>
<feature type="transmembrane region" description="Helical" evidence="1">
    <location>
        <begin position="74"/>
        <end position="95"/>
    </location>
</feature>
<proteinExistence type="predicted"/>
<dbReference type="EMBL" id="NAJQ01000052">
    <property type="protein sequence ID" value="TKA81391.1"/>
    <property type="molecule type" value="Genomic_DNA"/>
</dbReference>
<keyword evidence="3" id="KW-1185">Reference proteome</keyword>
<keyword evidence="1" id="KW-1133">Transmembrane helix</keyword>
<organism evidence="2 3">
    <name type="scientific">Friedmanniomyces simplex</name>
    <dbReference type="NCBI Taxonomy" id="329884"/>
    <lineage>
        <taxon>Eukaryota</taxon>
        <taxon>Fungi</taxon>
        <taxon>Dikarya</taxon>
        <taxon>Ascomycota</taxon>
        <taxon>Pezizomycotina</taxon>
        <taxon>Dothideomycetes</taxon>
        <taxon>Dothideomycetidae</taxon>
        <taxon>Mycosphaerellales</taxon>
        <taxon>Teratosphaeriaceae</taxon>
        <taxon>Friedmanniomyces</taxon>
    </lineage>
</organism>
<evidence type="ECO:0000256" key="1">
    <source>
        <dbReference type="SAM" id="Phobius"/>
    </source>
</evidence>
<accession>A0A4U0XXJ4</accession>
<reference evidence="2 3" key="1">
    <citation type="submission" date="2017-03" db="EMBL/GenBank/DDBJ databases">
        <title>Genomes of endolithic fungi from Antarctica.</title>
        <authorList>
            <person name="Coleine C."/>
            <person name="Masonjones S."/>
            <person name="Stajich J.E."/>
        </authorList>
    </citation>
    <scope>NUCLEOTIDE SEQUENCE [LARGE SCALE GENOMIC DNA]</scope>
    <source>
        <strain evidence="2 3">CCFEE 5184</strain>
    </source>
</reference>
<keyword evidence="1" id="KW-0812">Transmembrane</keyword>
<protein>
    <submittedName>
        <fullName evidence="2">Uncharacterized protein</fullName>
    </submittedName>
</protein>